<protein>
    <submittedName>
        <fullName evidence="1">Os12g0212200 protein</fullName>
    </submittedName>
</protein>
<dbReference type="PaxDb" id="39947-A0A0P0Y830"/>
<dbReference type="EMBL" id="AP014968">
    <property type="protein sequence ID" value="BAT16333.1"/>
    <property type="molecule type" value="Genomic_DNA"/>
</dbReference>
<reference evidence="2" key="1">
    <citation type="journal article" date="2005" name="Nature">
        <title>The map-based sequence of the rice genome.</title>
        <authorList>
            <consortium name="International rice genome sequencing project (IRGSP)"/>
            <person name="Matsumoto T."/>
            <person name="Wu J."/>
            <person name="Kanamori H."/>
            <person name="Katayose Y."/>
            <person name="Fujisawa M."/>
            <person name="Namiki N."/>
            <person name="Mizuno H."/>
            <person name="Yamamoto K."/>
            <person name="Antonio B.A."/>
            <person name="Baba T."/>
            <person name="Sakata K."/>
            <person name="Nagamura Y."/>
            <person name="Aoki H."/>
            <person name="Arikawa K."/>
            <person name="Arita K."/>
            <person name="Bito T."/>
            <person name="Chiden Y."/>
            <person name="Fujitsuka N."/>
            <person name="Fukunaka R."/>
            <person name="Hamada M."/>
            <person name="Harada C."/>
            <person name="Hayashi A."/>
            <person name="Hijishita S."/>
            <person name="Honda M."/>
            <person name="Hosokawa S."/>
            <person name="Ichikawa Y."/>
            <person name="Idonuma A."/>
            <person name="Iijima M."/>
            <person name="Ikeda M."/>
            <person name="Ikeno M."/>
            <person name="Ito K."/>
            <person name="Ito S."/>
            <person name="Ito T."/>
            <person name="Ito Y."/>
            <person name="Ito Y."/>
            <person name="Iwabuchi A."/>
            <person name="Kamiya K."/>
            <person name="Karasawa W."/>
            <person name="Kurita K."/>
            <person name="Katagiri S."/>
            <person name="Kikuta A."/>
            <person name="Kobayashi H."/>
            <person name="Kobayashi N."/>
            <person name="Machita K."/>
            <person name="Maehara T."/>
            <person name="Masukawa M."/>
            <person name="Mizubayashi T."/>
            <person name="Mukai Y."/>
            <person name="Nagasaki H."/>
            <person name="Nagata Y."/>
            <person name="Naito S."/>
            <person name="Nakashima M."/>
            <person name="Nakama Y."/>
            <person name="Nakamichi Y."/>
            <person name="Nakamura M."/>
            <person name="Meguro A."/>
            <person name="Negishi M."/>
            <person name="Ohta I."/>
            <person name="Ohta T."/>
            <person name="Okamoto M."/>
            <person name="Ono N."/>
            <person name="Saji S."/>
            <person name="Sakaguchi M."/>
            <person name="Sakai K."/>
            <person name="Shibata M."/>
            <person name="Shimokawa T."/>
            <person name="Song J."/>
            <person name="Takazaki Y."/>
            <person name="Terasawa K."/>
            <person name="Tsugane M."/>
            <person name="Tsuji K."/>
            <person name="Ueda S."/>
            <person name="Waki K."/>
            <person name="Yamagata H."/>
            <person name="Yamamoto M."/>
            <person name="Yamamoto S."/>
            <person name="Yamane H."/>
            <person name="Yoshiki S."/>
            <person name="Yoshihara R."/>
            <person name="Yukawa K."/>
            <person name="Zhong H."/>
            <person name="Yano M."/>
            <person name="Yuan Q."/>
            <person name="Ouyang S."/>
            <person name="Liu J."/>
            <person name="Jones K.M."/>
            <person name="Gansberger K."/>
            <person name="Moffat K."/>
            <person name="Hill J."/>
            <person name="Bera J."/>
            <person name="Fadrosh D."/>
            <person name="Jin S."/>
            <person name="Johri S."/>
            <person name="Kim M."/>
            <person name="Overton L."/>
            <person name="Reardon M."/>
            <person name="Tsitrin T."/>
            <person name="Vuong H."/>
            <person name="Weaver B."/>
            <person name="Ciecko A."/>
            <person name="Tallon L."/>
            <person name="Jackson J."/>
            <person name="Pai G."/>
            <person name="Aken S.V."/>
            <person name="Utterback T."/>
            <person name="Reidmuller S."/>
            <person name="Feldblyum T."/>
            <person name="Hsiao J."/>
            <person name="Zismann V."/>
            <person name="Iobst S."/>
            <person name="de Vazeille A.R."/>
            <person name="Buell C.R."/>
            <person name="Ying K."/>
            <person name="Li Y."/>
            <person name="Lu T."/>
            <person name="Huang Y."/>
            <person name="Zhao Q."/>
            <person name="Feng Q."/>
            <person name="Zhang L."/>
            <person name="Zhu J."/>
            <person name="Weng Q."/>
            <person name="Mu J."/>
            <person name="Lu Y."/>
            <person name="Fan D."/>
            <person name="Liu Y."/>
            <person name="Guan J."/>
            <person name="Zhang Y."/>
            <person name="Yu S."/>
            <person name="Liu X."/>
            <person name="Zhang Y."/>
            <person name="Hong G."/>
            <person name="Han B."/>
            <person name="Choisne N."/>
            <person name="Demange N."/>
            <person name="Orjeda G."/>
            <person name="Samain S."/>
            <person name="Cattolico L."/>
            <person name="Pelletier E."/>
            <person name="Couloux A."/>
            <person name="Segurens B."/>
            <person name="Wincker P."/>
            <person name="D'Hont A."/>
            <person name="Scarpelli C."/>
            <person name="Weissenbach J."/>
            <person name="Salanoubat M."/>
            <person name="Quetier F."/>
            <person name="Yu Y."/>
            <person name="Kim H.R."/>
            <person name="Rambo T."/>
            <person name="Currie J."/>
            <person name="Collura K."/>
            <person name="Luo M."/>
            <person name="Yang T."/>
            <person name="Ammiraju J.S.S."/>
            <person name="Engler F."/>
            <person name="Soderlund C."/>
            <person name="Wing R.A."/>
            <person name="Palmer L.E."/>
            <person name="de la Bastide M."/>
            <person name="Spiegel L."/>
            <person name="Nascimento L."/>
            <person name="Zutavern T."/>
            <person name="O'Shaughnessy A."/>
            <person name="Dike S."/>
            <person name="Dedhia N."/>
            <person name="Preston R."/>
            <person name="Balija V."/>
            <person name="McCombie W.R."/>
            <person name="Chow T."/>
            <person name="Chen H."/>
            <person name="Chung M."/>
            <person name="Chen C."/>
            <person name="Shaw J."/>
            <person name="Wu H."/>
            <person name="Hsiao K."/>
            <person name="Chao Y."/>
            <person name="Chu M."/>
            <person name="Cheng C."/>
            <person name="Hour A."/>
            <person name="Lee P."/>
            <person name="Lin S."/>
            <person name="Lin Y."/>
            <person name="Liou J."/>
            <person name="Liu S."/>
            <person name="Hsing Y."/>
            <person name="Raghuvanshi S."/>
            <person name="Mohanty A."/>
            <person name="Bharti A.K."/>
            <person name="Gaur A."/>
            <person name="Gupta V."/>
            <person name="Kumar D."/>
            <person name="Ravi V."/>
            <person name="Vij S."/>
            <person name="Kapur A."/>
            <person name="Khurana P."/>
            <person name="Khurana P."/>
            <person name="Khurana J.P."/>
            <person name="Tyagi A.K."/>
            <person name="Gaikwad K."/>
            <person name="Singh A."/>
            <person name="Dalal V."/>
            <person name="Srivastava S."/>
            <person name="Dixit A."/>
            <person name="Pal A.K."/>
            <person name="Ghazi I.A."/>
            <person name="Yadav M."/>
            <person name="Pandit A."/>
            <person name="Bhargava A."/>
            <person name="Sureshbabu K."/>
            <person name="Batra K."/>
            <person name="Sharma T.R."/>
            <person name="Mohapatra T."/>
            <person name="Singh N.K."/>
            <person name="Messing J."/>
            <person name="Nelson A.B."/>
            <person name="Fuks G."/>
            <person name="Kavchok S."/>
            <person name="Keizer G."/>
            <person name="Linton E."/>
            <person name="Llaca V."/>
            <person name="Song R."/>
            <person name="Tanyolac B."/>
            <person name="Young S."/>
            <person name="Ho-Il K."/>
            <person name="Hahn J.H."/>
            <person name="Sangsakoo G."/>
            <person name="Vanavichit A."/>
            <person name="de Mattos Luiz.A.T."/>
            <person name="Zimmer P.D."/>
            <person name="Malone G."/>
            <person name="Dellagostin O."/>
            <person name="de Oliveira A.C."/>
            <person name="Bevan M."/>
            <person name="Bancroft I."/>
            <person name="Minx P."/>
            <person name="Cordum H."/>
            <person name="Wilson R."/>
            <person name="Cheng Z."/>
            <person name="Jin W."/>
            <person name="Jiang J."/>
            <person name="Leong S.A."/>
            <person name="Iwama H."/>
            <person name="Gojobori T."/>
            <person name="Itoh T."/>
            <person name="Niimura Y."/>
            <person name="Fujii Y."/>
            <person name="Habara T."/>
            <person name="Sakai H."/>
            <person name="Sato Y."/>
            <person name="Wilson G."/>
            <person name="Kumar K."/>
            <person name="McCouch S."/>
            <person name="Juretic N."/>
            <person name="Hoen D."/>
            <person name="Wright S."/>
            <person name="Bruskiewich R."/>
            <person name="Bureau T."/>
            <person name="Miyao A."/>
            <person name="Hirochika H."/>
            <person name="Nishikawa T."/>
            <person name="Kadowaki K."/>
            <person name="Sugiura M."/>
            <person name="Burr B."/>
            <person name="Sasaki T."/>
        </authorList>
    </citation>
    <scope>NUCLEOTIDE SEQUENCE [LARGE SCALE GENOMIC DNA]</scope>
    <source>
        <strain evidence="2">cv. Nipponbare</strain>
    </source>
</reference>
<organism evidence="1 2">
    <name type="scientific">Oryza sativa subsp. japonica</name>
    <name type="common">Rice</name>
    <dbReference type="NCBI Taxonomy" id="39947"/>
    <lineage>
        <taxon>Eukaryota</taxon>
        <taxon>Viridiplantae</taxon>
        <taxon>Streptophyta</taxon>
        <taxon>Embryophyta</taxon>
        <taxon>Tracheophyta</taxon>
        <taxon>Spermatophyta</taxon>
        <taxon>Magnoliopsida</taxon>
        <taxon>Liliopsida</taxon>
        <taxon>Poales</taxon>
        <taxon>Poaceae</taxon>
        <taxon>BOP clade</taxon>
        <taxon>Oryzoideae</taxon>
        <taxon>Oryzeae</taxon>
        <taxon>Oryzinae</taxon>
        <taxon>Oryza</taxon>
        <taxon>Oryza sativa</taxon>
    </lineage>
</organism>
<accession>A0A0P0Y830</accession>
<gene>
    <name evidence="1" type="ordered locus">Os12g0212200</name>
    <name evidence="1" type="ORF">OSNPB_120212200</name>
</gene>
<evidence type="ECO:0000313" key="1">
    <source>
        <dbReference type="EMBL" id="BAT16333.1"/>
    </source>
</evidence>
<dbReference type="AlphaFoldDB" id="A0A0P0Y830"/>
<name>A0A0P0Y830_ORYSJ</name>
<reference evidence="1 2" key="3">
    <citation type="journal article" date="2013" name="Rice">
        <title>Improvement of the Oryza sativa Nipponbare reference genome using next generation sequence and optical map data.</title>
        <authorList>
            <person name="Kawahara Y."/>
            <person name="de la Bastide M."/>
            <person name="Hamilton J.P."/>
            <person name="Kanamori H."/>
            <person name="McCombie W.R."/>
            <person name="Ouyang S."/>
            <person name="Schwartz D.C."/>
            <person name="Tanaka T."/>
            <person name="Wu J."/>
            <person name="Zhou S."/>
            <person name="Childs K.L."/>
            <person name="Davidson R.M."/>
            <person name="Lin H."/>
            <person name="Quesada-Ocampo L."/>
            <person name="Vaillancourt B."/>
            <person name="Sakai H."/>
            <person name="Lee S.S."/>
            <person name="Kim J."/>
            <person name="Numa H."/>
            <person name="Itoh T."/>
            <person name="Buell C.R."/>
            <person name="Matsumoto T."/>
        </authorList>
    </citation>
    <scope>NUCLEOTIDE SEQUENCE [LARGE SCALE GENOMIC DNA]</scope>
    <source>
        <strain evidence="2">cv. Nipponbare</strain>
    </source>
</reference>
<sequence>MRGRGRNVERDVLVAATTQQVGNEMRAALGYDLMTREIVPRGVLVGEIDRLCSGCWGLVISIHSTLILLWQIFTVTVQATCSTFCLREPSEYDPVFTHECYPAM</sequence>
<proteinExistence type="predicted"/>
<dbReference type="Proteomes" id="UP000059680">
    <property type="component" value="Chromosome 12"/>
</dbReference>
<dbReference type="InParanoid" id="A0A0P0Y830"/>
<keyword evidence="2" id="KW-1185">Reference proteome</keyword>
<evidence type="ECO:0000313" key="2">
    <source>
        <dbReference type="Proteomes" id="UP000059680"/>
    </source>
</evidence>
<reference evidence="1 2" key="2">
    <citation type="journal article" date="2013" name="Plant Cell Physiol.">
        <title>Rice Annotation Project Database (RAP-DB): an integrative and interactive database for rice genomics.</title>
        <authorList>
            <person name="Sakai H."/>
            <person name="Lee S.S."/>
            <person name="Tanaka T."/>
            <person name="Numa H."/>
            <person name="Kim J."/>
            <person name="Kawahara Y."/>
            <person name="Wakimoto H."/>
            <person name="Yang C.C."/>
            <person name="Iwamoto M."/>
            <person name="Abe T."/>
            <person name="Yamada Y."/>
            <person name="Muto A."/>
            <person name="Inokuchi H."/>
            <person name="Ikemura T."/>
            <person name="Matsumoto T."/>
            <person name="Sasaki T."/>
            <person name="Itoh T."/>
        </authorList>
    </citation>
    <scope>NUCLEOTIDE SEQUENCE [LARGE SCALE GENOMIC DNA]</scope>
    <source>
        <strain evidence="2">cv. Nipponbare</strain>
    </source>
</reference>